<evidence type="ECO:0000256" key="13">
    <source>
        <dbReference type="ARBA" id="ARBA00054498"/>
    </source>
</evidence>
<evidence type="ECO:0000256" key="14">
    <source>
        <dbReference type="PIRNR" id="PIRNR000477"/>
    </source>
</evidence>
<dbReference type="PROSITE" id="PS01240">
    <property type="entry name" value="PNP_MTAP_2"/>
    <property type="match status" value="1"/>
</dbReference>
<feature type="binding site" evidence="15">
    <location>
        <position position="222"/>
    </location>
    <ligand>
        <name>phosphate</name>
        <dbReference type="ChEBI" id="CHEBI:43474"/>
    </ligand>
</feature>
<dbReference type="NCBIfam" id="TIGR01700">
    <property type="entry name" value="PNPH"/>
    <property type="match status" value="1"/>
</dbReference>
<evidence type="ECO:0000256" key="2">
    <source>
        <dbReference type="ARBA" id="ARBA00006751"/>
    </source>
</evidence>
<evidence type="ECO:0000256" key="10">
    <source>
        <dbReference type="ARBA" id="ARBA00023929"/>
    </source>
</evidence>
<evidence type="ECO:0000259" key="16">
    <source>
        <dbReference type="Pfam" id="PF01048"/>
    </source>
</evidence>
<evidence type="ECO:0000256" key="12">
    <source>
        <dbReference type="ARBA" id="ARBA00023970"/>
    </source>
</evidence>
<feature type="domain" description="Nucleoside phosphorylase" evidence="16">
    <location>
        <begin position="29"/>
        <end position="281"/>
    </location>
</feature>
<evidence type="ECO:0000256" key="8">
    <source>
        <dbReference type="ARBA" id="ARBA00022726"/>
    </source>
</evidence>
<dbReference type="InterPro" id="IPR011268">
    <property type="entry name" value="Purine_phosphorylase"/>
</dbReference>
<feature type="binding site" evidence="15">
    <location>
        <begin position="86"/>
        <end position="88"/>
    </location>
    <ligand>
        <name>phosphate</name>
        <dbReference type="ChEBI" id="CHEBI:43474"/>
    </ligand>
</feature>
<keyword evidence="7 14" id="KW-0808">Transferase</keyword>
<dbReference type="InterPro" id="IPR011270">
    <property type="entry name" value="Pur_Nuc_Pase_Ino/Guo-sp"/>
</dbReference>
<dbReference type="Proteomes" id="UP001181693">
    <property type="component" value="Unassembled WGS sequence"/>
</dbReference>
<sequence length="295" mass="32717">MQNKDDFRYEDCEETARWLLDRVQSPPVIAIICGSGLGLLADTLTDIKTFDYVQIPHFPTSTVAGHSGQLVFGILQGKSCVVMKGRFHVYEGYPLWKVTLPIRVFKLLGVKVLMVTNAAGSLCETYSTGDLMIIRDHINMPGLAALNPLRGPNDERFGPRFPSLWDTYDKDLRSTALEIARRLGHTDLIHEGVYCMVGGPNFESVAEARFLQRLGADAVGMSTAPEAVVAKHCGMRVFGLSLITNRVAQAYEMVDSVDHTSVLEVGKQRSNVLQELVTELVKSINFKEEDKQELA</sequence>
<name>A0AAV2ZU28_PYXAD</name>
<dbReference type="GO" id="GO:0005737">
    <property type="term" value="C:cytoplasm"/>
    <property type="evidence" value="ECO:0007669"/>
    <property type="project" value="TreeGrafter"/>
</dbReference>
<dbReference type="CDD" id="cd09009">
    <property type="entry name" value="PNP-EcPNPII_like"/>
    <property type="match status" value="1"/>
</dbReference>
<comment type="catalytic activity">
    <reaction evidence="10 14">
        <text>2'-deoxyguanosine + phosphate = 2-deoxy-alpha-D-ribose 1-phosphate + guanine</text>
        <dbReference type="Rhea" id="RHEA:27738"/>
        <dbReference type="ChEBI" id="CHEBI:16235"/>
        <dbReference type="ChEBI" id="CHEBI:17172"/>
        <dbReference type="ChEBI" id="CHEBI:43474"/>
        <dbReference type="ChEBI" id="CHEBI:57259"/>
        <dbReference type="EC" id="2.4.2.1"/>
    </reaction>
</comment>
<comment type="function">
    <text evidence="14">The purine nucleoside phosphorylases catalyze the phosphorolytic breakdown of the N-glycosidic bond in the beta-(deoxy)ribonucleoside molecules, with the formation of the corresponding free purine bases and pentose-1-phosphate.</text>
</comment>
<dbReference type="GO" id="GO:0006166">
    <property type="term" value="P:purine ribonucleoside salvage"/>
    <property type="evidence" value="ECO:0007669"/>
    <property type="project" value="UniProtKB-KW"/>
</dbReference>
<comment type="similarity">
    <text evidence="2 14">Belongs to the PNP/MTAP phosphorylase family.</text>
</comment>
<feature type="binding site" evidence="15">
    <location>
        <position position="66"/>
    </location>
    <ligand>
        <name>phosphate</name>
        <dbReference type="ChEBI" id="CHEBI:43474"/>
    </ligand>
</feature>
<evidence type="ECO:0000256" key="5">
    <source>
        <dbReference type="ARBA" id="ARBA00013834"/>
    </source>
</evidence>
<keyword evidence="18" id="KW-1185">Reference proteome</keyword>
<dbReference type="InterPro" id="IPR035994">
    <property type="entry name" value="Nucleoside_phosphorylase_sf"/>
</dbReference>
<evidence type="ECO:0000256" key="11">
    <source>
        <dbReference type="ARBA" id="ARBA00023950"/>
    </source>
</evidence>
<dbReference type="SUPFAM" id="SSF53167">
    <property type="entry name" value="Purine and uridine phosphorylases"/>
    <property type="match status" value="1"/>
</dbReference>
<comment type="pathway">
    <text evidence="1 14">Purine metabolism; purine nucleoside salvage.</text>
</comment>
<dbReference type="PANTHER" id="PTHR11904:SF13">
    <property type="entry name" value="PURINE NUCLEOSIDE PHOSPHORYLASE"/>
    <property type="match status" value="1"/>
</dbReference>
<keyword evidence="6 14" id="KW-0328">Glycosyltransferase</keyword>
<evidence type="ECO:0000256" key="4">
    <source>
        <dbReference type="ARBA" id="ARBA00011886"/>
    </source>
</evidence>
<feature type="binding site" evidence="15">
    <location>
        <position position="35"/>
    </location>
    <ligand>
        <name>phosphate</name>
        <dbReference type="ChEBI" id="CHEBI:43474"/>
    </ligand>
</feature>
<dbReference type="Gene3D" id="3.40.50.1580">
    <property type="entry name" value="Nucleoside phosphorylase domain"/>
    <property type="match status" value="1"/>
</dbReference>
<dbReference type="NCBIfam" id="NF006054">
    <property type="entry name" value="PRK08202.1"/>
    <property type="match status" value="1"/>
</dbReference>
<evidence type="ECO:0000256" key="15">
    <source>
        <dbReference type="PIRSR" id="PIRSR000477-2"/>
    </source>
</evidence>
<dbReference type="InterPro" id="IPR018099">
    <property type="entry name" value="Purine_phosphorylase-2_CS"/>
</dbReference>
<dbReference type="EC" id="2.4.2.1" evidence="4 14"/>
<dbReference type="NCBIfam" id="TIGR01697">
    <property type="entry name" value="PNPH-PUNA-XAPA"/>
    <property type="match status" value="1"/>
</dbReference>
<accession>A0AAV2ZU28</accession>
<comment type="caution">
    <text evidence="17">The sequence shown here is derived from an EMBL/GenBank/DDBJ whole genome shotgun (WGS) entry which is preliminary data.</text>
</comment>
<dbReference type="FunFam" id="3.40.50.1580:FF:000004">
    <property type="entry name" value="Purine nucleoside phosphorylase"/>
    <property type="match status" value="1"/>
</dbReference>
<evidence type="ECO:0000256" key="3">
    <source>
        <dbReference type="ARBA" id="ARBA00011233"/>
    </source>
</evidence>
<evidence type="ECO:0000313" key="17">
    <source>
        <dbReference type="EMBL" id="DBA21959.1"/>
    </source>
</evidence>
<organism evidence="17 18">
    <name type="scientific">Pyxicephalus adspersus</name>
    <name type="common">African bullfrog</name>
    <dbReference type="NCBI Taxonomy" id="30357"/>
    <lineage>
        <taxon>Eukaryota</taxon>
        <taxon>Metazoa</taxon>
        <taxon>Chordata</taxon>
        <taxon>Craniata</taxon>
        <taxon>Vertebrata</taxon>
        <taxon>Euteleostomi</taxon>
        <taxon>Amphibia</taxon>
        <taxon>Batrachia</taxon>
        <taxon>Anura</taxon>
        <taxon>Neobatrachia</taxon>
        <taxon>Ranoidea</taxon>
        <taxon>Pyxicephalidae</taxon>
        <taxon>Pyxicephalinae</taxon>
        <taxon>Pyxicephalus</taxon>
    </lineage>
</organism>
<proteinExistence type="inferred from homology"/>
<protein>
    <recommendedName>
        <fullName evidence="5 14">Purine nucleoside phosphorylase</fullName>
        <ecNumber evidence="4 14">2.4.2.1</ecNumber>
    </recommendedName>
    <alternativeName>
        <fullName evidence="14">Inosine-guanosine phosphorylase</fullName>
    </alternativeName>
</protein>
<dbReference type="PIRSF" id="PIRSF000477">
    <property type="entry name" value="PurNPase"/>
    <property type="match status" value="1"/>
</dbReference>
<dbReference type="InterPro" id="IPR000845">
    <property type="entry name" value="Nucleoside_phosphorylase_d"/>
</dbReference>
<feature type="binding site" evidence="15">
    <location>
        <position position="118"/>
    </location>
    <ligand>
        <name>phosphate</name>
        <dbReference type="ChEBI" id="CHEBI:43474"/>
    </ligand>
</feature>
<comment type="catalytic activity">
    <reaction evidence="9 14">
        <text>inosine + phosphate = alpha-D-ribose 1-phosphate + hypoxanthine</text>
        <dbReference type="Rhea" id="RHEA:27646"/>
        <dbReference type="ChEBI" id="CHEBI:17368"/>
        <dbReference type="ChEBI" id="CHEBI:17596"/>
        <dbReference type="ChEBI" id="CHEBI:43474"/>
        <dbReference type="ChEBI" id="CHEBI:57720"/>
        <dbReference type="EC" id="2.4.2.1"/>
    </reaction>
</comment>
<feature type="binding site" evidence="15">
    <location>
        <position position="245"/>
    </location>
    <ligand>
        <name>a purine D-ribonucleoside</name>
        <dbReference type="ChEBI" id="CHEBI:142355"/>
    </ligand>
</feature>
<dbReference type="Pfam" id="PF01048">
    <property type="entry name" value="PNP_UDP_1"/>
    <property type="match status" value="1"/>
</dbReference>
<reference evidence="17" key="1">
    <citation type="thesis" date="2020" institute="ProQuest LLC" country="789 East Eisenhower Parkway, Ann Arbor, MI, USA">
        <title>Comparative Genomics and Chromosome Evolution.</title>
        <authorList>
            <person name="Mudd A.B."/>
        </authorList>
    </citation>
    <scope>NUCLEOTIDE SEQUENCE</scope>
    <source>
        <strain evidence="17">1538</strain>
        <tissue evidence="17">Blood</tissue>
    </source>
</reference>
<gene>
    <name evidence="17" type="ORF">GDO54_013065</name>
</gene>
<evidence type="ECO:0000256" key="6">
    <source>
        <dbReference type="ARBA" id="ARBA00022676"/>
    </source>
</evidence>
<evidence type="ECO:0000256" key="9">
    <source>
        <dbReference type="ARBA" id="ARBA00023918"/>
    </source>
</evidence>
<comment type="function">
    <text evidence="13">Catalyzes the phosphorolytic breakdown of the N-glycosidic bond in the beta-(deoxy)ribonucleoside molecules, with the formation of the corresponding free purine bases and pentose-1-phosphate. Preferentially acts on 6-oxopurine nucleosides including inosine and guanosine.</text>
</comment>
<dbReference type="PANTHER" id="PTHR11904">
    <property type="entry name" value="METHYLTHIOADENOSINE/PURINE NUCLEOSIDE PHOSPHORYLASE"/>
    <property type="match status" value="1"/>
</dbReference>
<dbReference type="GO" id="GO:0004731">
    <property type="term" value="F:purine-nucleoside phosphorylase activity"/>
    <property type="evidence" value="ECO:0007669"/>
    <property type="project" value="UniProtKB-EC"/>
</dbReference>
<evidence type="ECO:0000256" key="7">
    <source>
        <dbReference type="ARBA" id="ARBA00022679"/>
    </source>
</evidence>
<comment type="catalytic activity">
    <reaction evidence="12 14">
        <text>guanosine + phosphate = alpha-D-ribose 1-phosphate + guanine</text>
        <dbReference type="Rhea" id="RHEA:13233"/>
        <dbReference type="ChEBI" id="CHEBI:16235"/>
        <dbReference type="ChEBI" id="CHEBI:16750"/>
        <dbReference type="ChEBI" id="CHEBI:43474"/>
        <dbReference type="ChEBI" id="CHEBI:57720"/>
        <dbReference type="EC" id="2.4.2.1"/>
    </reaction>
</comment>
<dbReference type="EMBL" id="DYDO01000006">
    <property type="protein sequence ID" value="DBA21959.1"/>
    <property type="molecule type" value="Genomic_DNA"/>
</dbReference>
<keyword evidence="8" id="KW-0660">Purine salvage</keyword>
<comment type="catalytic activity">
    <reaction evidence="11 14">
        <text>2'-deoxyinosine + phosphate = 2-deoxy-alpha-D-ribose 1-phosphate + hypoxanthine</text>
        <dbReference type="Rhea" id="RHEA:27750"/>
        <dbReference type="ChEBI" id="CHEBI:17368"/>
        <dbReference type="ChEBI" id="CHEBI:28997"/>
        <dbReference type="ChEBI" id="CHEBI:43474"/>
        <dbReference type="ChEBI" id="CHEBI:57259"/>
        <dbReference type="EC" id="2.4.2.1"/>
    </reaction>
</comment>
<feature type="binding site" evidence="15">
    <location>
        <position position="203"/>
    </location>
    <ligand>
        <name>a purine D-ribonucleoside</name>
        <dbReference type="ChEBI" id="CHEBI:142355"/>
    </ligand>
</feature>
<dbReference type="AlphaFoldDB" id="A0AAV2ZU28"/>
<evidence type="ECO:0000313" key="18">
    <source>
        <dbReference type="Proteomes" id="UP001181693"/>
    </source>
</evidence>
<comment type="subunit">
    <text evidence="3">Homotrimer.</text>
</comment>
<evidence type="ECO:0000256" key="1">
    <source>
        <dbReference type="ARBA" id="ARBA00005058"/>
    </source>
</evidence>